<name>A0A3M6VQN5_9STRA</name>
<sequence>MTMEPSEGKNNLQMLSHLLAIAYHVLEETKHMNLKPPLRPMSKLFAADVVVPGSPSSETETPQDEALGDVNGLTAAIGGGAPTHASGQGHCVVVPFLPEEIQDTYTRIATLKTQYMKLSMELLEALEETEKKSMEVGLHEKVILSITGYKIWSSFFGINFWWILMIQDNVMANIITRRNQLRKEVYERNIVMKGLIDRLRHLQHSIRLMKGGSAYPPNIVMESV</sequence>
<protein>
    <submittedName>
        <fullName evidence="1">Uncharacterized protein</fullName>
    </submittedName>
</protein>
<dbReference type="VEuPathDB" id="FungiDB:DD237_003563"/>
<evidence type="ECO:0000313" key="1">
    <source>
        <dbReference type="EMBL" id="RMX68727.1"/>
    </source>
</evidence>
<organism evidence="1 2">
    <name type="scientific">Peronospora effusa</name>
    <dbReference type="NCBI Taxonomy" id="542832"/>
    <lineage>
        <taxon>Eukaryota</taxon>
        <taxon>Sar</taxon>
        <taxon>Stramenopiles</taxon>
        <taxon>Oomycota</taxon>
        <taxon>Peronosporomycetes</taxon>
        <taxon>Peronosporales</taxon>
        <taxon>Peronosporaceae</taxon>
        <taxon>Peronospora</taxon>
    </lineage>
</organism>
<gene>
    <name evidence="1" type="ORF">DD238_003937</name>
</gene>
<dbReference type="AlphaFoldDB" id="A0A3M6VQN5"/>
<keyword evidence="2" id="KW-1185">Reference proteome</keyword>
<dbReference type="EMBL" id="QLLG01000056">
    <property type="protein sequence ID" value="RMX68727.1"/>
    <property type="molecule type" value="Genomic_DNA"/>
</dbReference>
<comment type="caution">
    <text evidence="1">The sequence shown here is derived from an EMBL/GenBank/DDBJ whole genome shotgun (WGS) entry which is preliminary data.</text>
</comment>
<accession>A0A3M6VQN5</accession>
<reference evidence="1 2" key="1">
    <citation type="submission" date="2018-06" db="EMBL/GenBank/DDBJ databases">
        <title>Comparative genomics of downy mildews reveals potential adaptations to biotrophy.</title>
        <authorList>
            <person name="Fletcher K."/>
            <person name="Klosterman S.J."/>
            <person name="Derevnina L."/>
            <person name="Martin F."/>
            <person name="Koike S."/>
            <person name="Reyes Chin-Wo S."/>
            <person name="Mou B."/>
            <person name="Michelmore R."/>
        </authorList>
    </citation>
    <scope>NUCLEOTIDE SEQUENCE [LARGE SCALE GENOMIC DNA]</scope>
    <source>
        <strain evidence="1 2">R14</strain>
    </source>
</reference>
<dbReference type="Proteomes" id="UP000282087">
    <property type="component" value="Unassembled WGS sequence"/>
</dbReference>
<proteinExistence type="predicted"/>
<evidence type="ECO:0000313" key="2">
    <source>
        <dbReference type="Proteomes" id="UP000282087"/>
    </source>
</evidence>